<feature type="domain" description="Amino acid permease/ SLC12A" evidence="9">
    <location>
        <begin position="91"/>
        <end position="539"/>
    </location>
</feature>
<dbReference type="PIRSF" id="PIRSF006060">
    <property type="entry name" value="AA_transporter"/>
    <property type="match status" value="1"/>
</dbReference>
<keyword evidence="5 8" id="KW-1133">Transmembrane helix</keyword>
<keyword evidence="11" id="KW-1185">Reference proteome</keyword>
<reference evidence="10" key="1">
    <citation type="submission" date="2020-12" db="EMBL/GenBank/DDBJ databases">
        <title>Metabolic potential, ecology and presence of endohyphal bacteria is reflected in genomic diversity of Mucoromycotina.</title>
        <authorList>
            <person name="Muszewska A."/>
            <person name="Okrasinska A."/>
            <person name="Steczkiewicz K."/>
            <person name="Drgas O."/>
            <person name="Orlowska M."/>
            <person name="Perlinska-Lenart U."/>
            <person name="Aleksandrzak-Piekarczyk T."/>
            <person name="Szatraj K."/>
            <person name="Zielenkiewicz U."/>
            <person name="Pilsyk S."/>
            <person name="Malc E."/>
            <person name="Mieczkowski P."/>
            <person name="Kruszewska J.S."/>
            <person name="Biernat P."/>
            <person name="Pawlowska J."/>
        </authorList>
    </citation>
    <scope>NUCLEOTIDE SEQUENCE</scope>
    <source>
        <strain evidence="10">CBS 226.32</strain>
    </source>
</reference>
<dbReference type="GO" id="GO:0016020">
    <property type="term" value="C:membrane"/>
    <property type="evidence" value="ECO:0007669"/>
    <property type="project" value="UniProtKB-SubCell"/>
</dbReference>
<dbReference type="EMBL" id="JAEPRC010000302">
    <property type="protein sequence ID" value="KAG2200880.1"/>
    <property type="molecule type" value="Genomic_DNA"/>
</dbReference>
<evidence type="ECO:0000256" key="7">
    <source>
        <dbReference type="SAM" id="MobiDB-lite"/>
    </source>
</evidence>
<evidence type="ECO:0000313" key="11">
    <source>
        <dbReference type="Proteomes" id="UP000650833"/>
    </source>
</evidence>
<dbReference type="Proteomes" id="UP000650833">
    <property type="component" value="Unassembled WGS sequence"/>
</dbReference>
<dbReference type="FunFam" id="1.20.1740.10:FF:000001">
    <property type="entry name" value="Amino acid permease"/>
    <property type="match status" value="1"/>
</dbReference>
<dbReference type="OrthoDB" id="3900342at2759"/>
<feature type="transmembrane region" description="Helical" evidence="8">
    <location>
        <begin position="409"/>
        <end position="430"/>
    </location>
</feature>
<evidence type="ECO:0000259" key="9">
    <source>
        <dbReference type="Pfam" id="PF00324"/>
    </source>
</evidence>
<evidence type="ECO:0000256" key="1">
    <source>
        <dbReference type="ARBA" id="ARBA00004141"/>
    </source>
</evidence>
<dbReference type="GO" id="GO:0015171">
    <property type="term" value="F:amino acid transmembrane transporter activity"/>
    <property type="evidence" value="ECO:0007669"/>
    <property type="project" value="TreeGrafter"/>
</dbReference>
<feature type="transmembrane region" description="Helical" evidence="8">
    <location>
        <begin position="120"/>
        <end position="139"/>
    </location>
</feature>
<evidence type="ECO:0000256" key="4">
    <source>
        <dbReference type="ARBA" id="ARBA00022970"/>
    </source>
</evidence>
<keyword evidence="2" id="KW-0813">Transport</keyword>
<organism evidence="10 11">
    <name type="scientific">Mucor plumbeus</name>
    <dbReference type="NCBI Taxonomy" id="97098"/>
    <lineage>
        <taxon>Eukaryota</taxon>
        <taxon>Fungi</taxon>
        <taxon>Fungi incertae sedis</taxon>
        <taxon>Mucoromycota</taxon>
        <taxon>Mucoromycotina</taxon>
        <taxon>Mucoromycetes</taxon>
        <taxon>Mucorales</taxon>
        <taxon>Mucorineae</taxon>
        <taxon>Mucoraceae</taxon>
        <taxon>Mucor</taxon>
    </lineage>
</organism>
<dbReference type="PANTHER" id="PTHR43341">
    <property type="entry name" value="AMINO ACID PERMEASE"/>
    <property type="match status" value="1"/>
</dbReference>
<feature type="region of interest" description="Disordered" evidence="7">
    <location>
        <begin position="1"/>
        <end position="28"/>
    </location>
</feature>
<comment type="subcellular location">
    <subcellularLocation>
        <location evidence="1">Membrane</location>
        <topology evidence="1">Multi-pass membrane protein</topology>
    </subcellularLocation>
</comment>
<keyword evidence="3 8" id="KW-0812">Transmembrane</keyword>
<protein>
    <recommendedName>
        <fullName evidence="9">Amino acid permease/ SLC12A domain-containing protein</fullName>
    </recommendedName>
</protein>
<feature type="transmembrane region" description="Helical" evidence="8">
    <location>
        <begin position="173"/>
        <end position="195"/>
    </location>
</feature>
<comment type="caution">
    <text evidence="10">The sequence shown here is derived from an EMBL/GenBank/DDBJ whole genome shotgun (WGS) entry which is preliminary data.</text>
</comment>
<dbReference type="InterPro" id="IPR050524">
    <property type="entry name" value="APC_YAT"/>
</dbReference>
<feature type="transmembrane region" description="Helical" evidence="8">
    <location>
        <begin position="481"/>
        <end position="502"/>
    </location>
</feature>
<evidence type="ECO:0000256" key="8">
    <source>
        <dbReference type="SAM" id="Phobius"/>
    </source>
</evidence>
<feature type="transmembrane region" description="Helical" evidence="8">
    <location>
        <begin position="310"/>
        <end position="331"/>
    </location>
</feature>
<evidence type="ECO:0000256" key="2">
    <source>
        <dbReference type="ARBA" id="ARBA00022448"/>
    </source>
</evidence>
<sequence length="598" mass="65546">MFSGRRKNKRKDDQGSSSRSESNRNEIIEEIDMNDIKLDSVRSRISNHEKTNTHSEFAEDLGRVYSRGQSGSIGDVIDDKPKLQRGLKARHLTMISLGGTIGTGLFLASGASIANAGPGGALIAYSLIGVMVFFMMECLGEMATYLPISGSFNNYAGRFIDPAVGFALGWNYWYNWAVTVAVELTAGSMVMAYWLPHVPSYVWSIIFLIVILALNLFSVKGYGEAEYWFALIKVLTVIVFILLGILVDTAVLGDTYYGVATFNAGGIQGLGVLSTFLTAGFSFQGTELIGVAAGESENPRKNVPKAIKQVFWRIVLFYILSILIIGLIIPYDDPQLLSSDVSDISVSPFTLVFLKAGIAPAAHIMNAVILTTVLSAGNSGLYASSRTLLDLAIEGKAPKIFKRITKNGIPIYCVLLTAAIGMLAFLTSLFGNGVVYSWLMNISGVAGFIAWLGIAASHWRFRRAYIAQGYNVDDLPFKARLFPIGPIFAFGICLFVIVGQGYDSWFADPVSASDIIACYIGVPVYLVIYLSYKIIKKTKVIPLMEVDLISGREEFEEHNFESDANKKSDPLEGVSMLKPSTWKRIPSNLKSWRDAFHN</sequence>
<feature type="transmembrane region" description="Helical" evidence="8">
    <location>
        <begin position="201"/>
        <end position="219"/>
    </location>
</feature>
<feature type="transmembrane region" description="Helical" evidence="8">
    <location>
        <begin position="267"/>
        <end position="289"/>
    </location>
</feature>
<evidence type="ECO:0000256" key="5">
    <source>
        <dbReference type="ARBA" id="ARBA00022989"/>
    </source>
</evidence>
<name>A0A8H7QZR6_9FUNG</name>
<evidence type="ECO:0000313" key="10">
    <source>
        <dbReference type="EMBL" id="KAG2200880.1"/>
    </source>
</evidence>
<feature type="transmembrane region" description="Helical" evidence="8">
    <location>
        <begin position="436"/>
        <end position="461"/>
    </location>
</feature>
<dbReference type="InterPro" id="IPR004840">
    <property type="entry name" value="Amino_acid_permease_CS"/>
</dbReference>
<dbReference type="PANTHER" id="PTHR43341:SF1">
    <property type="entry name" value="GENERAL AMINO-ACID PERMEASE GAP1"/>
    <property type="match status" value="1"/>
</dbReference>
<proteinExistence type="predicted"/>
<dbReference type="Gene3D" id="1.20.1740.10">
    <property type="entry name" value="Amino acid/polyamine transporter I"/>
    <property type="match status" value="1"/>
</dbReference>
<evidence type="ECO:0000256" key="6">
    <source>
        <dbReference type="ARBA" id="ARBA00023136"/>
    </source>
</evidence>
<dbReference type="InterPro" id="IPR004841">
    <property type="entry name" value="AA-permease/SLC12A_dom"/>
</dbReference>
<accession>A0A8H7QZR6</accession>
<dbReference type="PROSITE" id="PS00218">
    <property type="entry name" value="AMINO_ACID_PERMEASE_1"/>
    <property type="match status" value="1"/>
</dbReference>
<evidence type="ECO:0000256" key="3">
    <source>
        <dbReference type="ARBA" id="ARBA00022692"/>
    </source>
</evidence>
<dbReference type="AlphaFoldDB" id="A0A8H7QZR6"/>
<feature type="transmembrane region" description="Helical" evidence="8">
    <location>
        <begin position="514"/>
        <end position="532"/>
    </location>
</feature>
<feature type="transmembrane region" description="Helical" evidence="8">
    <location>
        <begin position="226"/>
        <end position="247"/>
    </location>
</feature>
<keyword evidence="6 8" id="KW-0472">Membrane</keyword>
<feature type="transmembrane region" description="Helical" evidence="8">
    <location>
        <begin position="92"/>
        <end position="114"/>
    </location>
</feature>
<dbReference type="Pfam" id="PF00324">
    <property type="entry name" value="AA_permease"/>
    <property type="match status" value="1"/>
</dbReference>
<gene>
    <name evidence="10" type="ORF">INT46_002080</name>
</gene>
<keyword evidence="4" id="KW-0029">Amino-acid transport</keyword>
<feature type="transmembrane region" description="Helical" evidence="8">
    <location>
        <begin position="351"/>
        <end position="376"/>
    </location>
</feature>